<name>U4V7C6_9HYPH</name>
<evidence type="ECO:0000313" key="3">
    <source>
        <dbReference type="Proteomes" id="UP000016842"/>
    </source>
</evidence>
<sequence>MKNYAGLRIMIFVFLPFVVAGCPSTSATSCAGGWRQNNLSPAGLVALTKVDRPAAERVEGNDENGKRRGGCWK</sequence>
<evidence type="ECO:0008006" key="4">
    <source>
        <dbReference type="Google" id="ProtNLM"/>
    </source>
</evidence>
<evidence type="ECO:0000256" key="1">
    <source>
        <dbReference type="SAM" id="SignalP"/>
    </source>
</evidence>
<gene>
    <name evidence="2" type="ORF">Q644_24290</name>
</gene>
<evidence type="ECO:0000313" key="2">
    <source>
        <dbReference type="EMBL" id="ERM00913.1"/>
    </source>
</evidence>
<feature type="chain" id="PRO_5004657083" description="Lipoprotein" evidence="1">
    <location>
        <begin position="21"/>
        <end position="73"/>
    </location>
</feature>
<reference evidence="2 3" key="1">
    <citation type="journal article" date="2014" name="FEMS Microbiol. Lett.">
        <title>Genome sequencing analysis reveals virulence-related gene content of Ochrobactrum intermedium strain 229E, a urease-positive strain isolated from the human gastric niche.</title>
        <authorList>
            <person name="Kulkarni G.J."/>
            <person name="Shetty S."/>
            <person name="Dharne M.S."/>
            <person name="Shouche Y.S."/>
        </authorList>
    </citation>
    <scope>NUCLEOTIDE SEQUENCE [LARGE SCALE GENOMIC DNA]</scope>
    <source>
        <strain evidence="2 3">229E</strain>
    </source>
</reference>
<organism evidence="2 3">
    <name type="scientific">Brucella intermedia 229E</name>
    <dbReference type="NCBI Taxonomy" id="1337887"/>
    <lineage>
        <taxon>Bacteria</taxon>
        <taxon>Pseudomonadati</taxon>
        <taxon>Pseudomonadota</taxon>
        <taxon>Alphaproteobacteria</taxon>
        <taxon>Hyphomicrobiales</taxon>
        <taxon>Brucellaceae</taxon>
        <taxon>Brucella/Ochrobactrum group</taxon>
        <taxon>Brucella</taxon>
    </lineage>
</organism>
<dbReference type="EMBL" id="ASXJ01000221">
    <property type="protein sequence ID" value="ERM00913.1"/>
    <property type="molecule type" value="Genomic_DNA"/>
</dbReference>
<dbReference type="Proteomes" id="UP000016842">
    <property type="component" value="Unassembled WGS sequence"/>
</dbReference>
<dbReference type="AlphaFoldDB" id="U4V7C6"/>
<protein>
    <recommendedName>
        <fullName evidence="4">Lipoprotein</fullName>
    </recommendedName>
</protein>
<keyword evidence="1" id="KW-0732">Signal</keyword>
<feature type="signal peptide" evidence="1">
    <location>
        <begin position="1"/>
        <end position="20"/>
    </location>
</feature>
<proteinExistence type="predicted"/>
<accession>U4V7C6</accession>
<dbReference type="PROSITE" id="PS51257">
    <property type="entry name" value="PROKAR_LIPOPROTEIN"/>
    <property type="match status" value="1"/>
</dbReference>
<comment type="caution">
    <text evidence="2">The sequence shown here is derived from an EMBL/GenBank/DDBJ whole genome shotgun (WGS) entry which is preliminary data.</text>
</comment>